<keyword evidence="4" id="KW-0067">ATP-binding</keyword>
<dbReference type="AlphaFoldDB" id="A0ABD5PRV5"/>
<evidence type="ECO:0000256" key="3">
    <source>
        <dbReference type="ARBA" id="ARBA00022741"/>
    </source>
</evidence>
<dbReference type="SUPFAM" id="SSF52540">
    <property type="entry name" value="P-loop containing nucleoside triphosphate hydrolases"/>
    <property type="match status" value="1"/>
</dbReference>
<dbReference type="Pfam" id="PF13401">
    <property type="entry name" value="AAA_22"/>
    <property type="match status" value="1"/>
</dbReference>
<name>A0ABD5PRV5_9EURY</name>
<keyword evidence="3" id="KW-0547">Nucleotide-binding</keyword>
<dbReference type="InterPro" id="IPR027417">
    <property type="entry name" value="P-loop_NTPase"/>
</dbReference>
<evidence type="ECO:0000256" key="1">
    <source>
        <dbReference type="ARBA" id="ARBA00006184"/>
    </source>
</evidence>
<dbReference type="RefSeq" id="WP_250140244.1">
    <property type="nucleotide sequence ID" value="NZ_JALIQP010000002.1"/>
</dbReference>
<evidence type="ECO:0000259" key="5">
    <source>
        <dbReference type="Pfam" id="PF13401"/>
    </source>
</evidence>
<keyword evidence="2" id="KW-0235">DNA replication</keyword>
<organism evidence="7 8">
    <name type="scientific">Halosolutus amylolyticus</name>
    <dbReference type="NCBI Taxonomy" id="2932267"/>
    <lineage>
        <taxon>Archaea</taxon>
        <taxon>Methanobacteriati</taxon>
        <taxon>Methanobacteriota</taxon>
        <taxon>Stenosarchaea group</taxon>
        <taxon>Halobacteria</taxon>
        <taxon>Halobacteriales</taxon>
        <taxon>Natrialbaceae</taxon>
        <taxon>Halosolutus</taxon>
    </lineage>
</organism>
<dbReference type="InterPro" id="IPR050311">
    <property type="entry name" value="ORC1/CDC6"/>
</dbReference>
<dbReference type="InterPro" id="IPR049945">
    <property type="entry name" value="AAA_22"/>
</dbReference>
<evidence type="ECO:0000256" key="4">
    <source>
        <dbReference type="ARBA" id="ARBA00022840"/>
    </source>
</evidence>
<accession>A0ABD5PRV5</accession>
<dbReference type="GO" id="GO:0005524">
    <property type="term" value="F:ATP binding"/>
    <property type="evidence" value="ECO:0007669"/>
    <property type="project" value="UniProtKB-KW"/>
</dbReference>
<evidence type="ECO:0000313" key="7">
    <source>
        <dbReference type="EMBL" id="MFC4543069.1"/>
    </source>
</evidence>
<dbReference type="GO" id="GO:0006260">
    <property type="term" value="P:DNA replication"/>
    <property type="evidence" value="ECO:0007669"/>
    <property type="project" value="UniProtKB-KW"/>
</dbReference>
<evidence type="ECO:0000313" key="8">
    <source>
        <dbReference type="Proteomes" id="UP001595898"/>
    </source>
</evidence>
<proteinExistence type="inferred from homology"/>
<dbReference type="PANTHER" id="PTHR10763:SF26">
    <property type="entry name" value="CELL DIVISION CONTROL PROTEIN 6 HOMOLOG"/>
    <property type="match status" value="1"/>
</dbReference>
<keyword evidence="8" id="KW-1185">Reference proteome</keyword>
<evidence type="ECO:0000256" key="2">
    <source>
        <dbReference type="ARBA" id="ARBA00022705"/>
    </source>
</evidence>
<gene>
    <name evidence="7" type="ORF">ACFO5R_14160</name>
</gene>
<feature type="domain" description="ORC1/DEAH AAA+ ATPase" evidence="5">
    <location>
        <begin position="48"/>
        <end position="165"/>
    </location>
</feature>
<feature type="domain" description="Cdc6 AAA+ ATPase-type lid" evidence="6">
    <location>
        <begin position="202"/>
        <end position="265"/>
    </location>
</feature>
<comment type="similarity">
    <text evidence="1">Belongs to the CDC6/cdc18 family.</text>
</comment>
<dbReference type="PANTHER" id="PTHR10763">
    <property type="entry name" value="CELL DIVISION CONTROL PROTEIN 6-RELATED"/>
    <property type="match status" value="1"/>
</dbReference>
<dbReference type="EMBL" id="JBHSFA010000007">
    <property type="protein sequence ID" value="MFC4543069.1"/>
    <property type="molecule type" value="Genomic_DNA"/>
</dbReference>
<evidence type="ECO:0000259" key="6">
    <source>
        <dbReference type="Pfam" id="PF22703"/>
    </source>
</evidence>
<dbReference type="Proteomes" id="UP001595898">
    <property type="component" value="Unassembled WGS sequence"/>
</dbReference>
<protein>
    <submittedName>
        <fullName evidence="7">Cdc6/Cdc18 family protein</fullName>
    </submittedName>
</protein>
<reference evidence="7 8" key="1">
    <citation type="journal article" date="2019" name="Int. J. Syst. Evol. Microbiol.">
        <title>The Global Catalogue of Microorganisms (GCM) 10K type strain sequencing project: providing services to taxonomists for standard genome sequencing and annotation.</title>
        <authorList>
            <consortium name="The Broad Institute Genomics Platform"/>
            <consortium name="The Broad Institute Genome Sequencing Center for Infectious Disease"/>
            <person name="Wu L."/>
            <person name="Ma J."/>
        </authorList>
    </citation>
    <scope>NUCLEOTIDE SEQUENCE [LARGE SCALE GENOMIC DNA]</scope>
    <source>
        <strain evidence="7 8">WLHS5</strain>
    </source>
</reference>
<sequence length="268" mass="30254">MFDNTSTSSGIIYSERYLNGEASLKPTGRDKEIHAIRDGLRPLIKRNTPETLLIHGTPGTGKTMCVNHVFDALATETSVKTIQINCWQYSTRSALLTELLIQLGYPAPRKGKPVDELLSKLREWLQKNRSVAVSLDEFDQLKEKTEVAYDLHMLSQQTENKLGLIVTSNLPPDEIMLDSRSWSRLNCRTIEFEPYTATQLEKILQDAVEQTFKPGTVSNEVIETIAEQVADNTGDCRQAFEQLLQAGHRAMRQGTREVTEQDLTEVDD</sequence>
<dbReference type="Pfam" id="PF22703">
    <property type="entry name" value="Cdc6_lid"/>
    <property type="match status" value="1"/>
</dbReference>
<dbReference type="Gene3D" id="3.40.50.300">
    <property type="entry name" value="P-loop containing nucleotide triphosphate hydrolases"/>
    <property type="match status" value="1"/>
</dbReference>
<dbReference type="InterPro" id="IPR055237">
    <property type="entry name" value="Cdc6_lid"/>
</dbReference>
<dbReference type="Gene3D" id="1.10.8.60">
    <property type="match status" value="1"/>
</dbReference>
<comment type="caution">
    <text evidence="7">The sequence shown here is derived from an EMBL/GenBank/DDBJ whole genome shotgun (WGS) entry which is preliminary data.</text>
</comment>